<dbReference type="GO" id="GO:0008474">
    <property type="term" value="F:palmitoyl-(protein) hydrolase activity"/>
    <property type="evidence" value="ECO:0007669"/>
    <property type="project" value="TreeGrafter"/>
</dbReference>
<reference evidence="3" key="1">
    <citation type="submission" date="2023-11" db="EMBL/GenBank/DDBJ databases">
        <authorList>
            <person name="Alioto T."/>
            <person name="Alioto T."/>
            <person name="Gomez Garrido J."/>
        </authorList>
    </citation>
    <scope>NUCLEOTIDE SEQUENCE</scope>
</reference>
<evidence type="ECO:0000313" key="4">
    <source>
        <dbReference type="Proteomes" id="UP001296104"/>
    </source>
</evidence>
<evidence type="ECO:0000259" key="2">
    <source>
        <dbReference type="Pfam" id="PF00561"/>
    </source>
</evidence>
<organism evidence="3 4">
    <name type="scientific">Lecanosticta acicola</name>
    <dbReference type="NCBI Taxonomy" id="111012"/>
    <lineage>
        <taxon>Eukaryota</taxon>
        <taxon>Fungi</taxon>
        <taxon>Dikarya</taxon>
        <taxon>Ascomycota</taxon>
        <taxon>Pezizomycotina</taxon>
        <taxon>Dothideomycetes</taxon>
        <taxon>Dothideomycetidae</taxon>
        <taxon>Mycosphaerellales</taxon>
        <taxon>Mycosphaerellaceae</taxon>
        <taxon>Lecanosticta</taxon>
    </lineage>
</organism>
<name>A0AAI8W1L6_9PEZI</name>
<dbReference type="SUPFAM" id="SSF53474">
    <property type="entry name" value="alpha/beta-Hydrolases"/>
    <property type="match status" value="1"/>
</dbReference>
<feature type="transmembrane region" description="Helical" evidence="1">
    <location>
        <begin position="63"/>
        <end position="88"/>
    </location>
</feature>
<accession>A0AAI8W1L6</accession>
<evidence type="ECO:0000313" key="3">
    <source>
        <dbReference type="EMBL" id="CAK3770146.1"/>
    </source>
</evidence>
<protein>
    <submittedName>
        <fullName evidence="3">Alpha beta-hydrolase</fullName>
    </submittedName>
</protein>
<comment type="caution">
    <text evidence="3">The sequence shown here is derived from an EMBL/GenBank/DDBJ whole genome shotgun (WGS) entry which is preliminary data.</text>
</comment>
<keyword evidence="1" id="KW-0812">Transmembrane</keyword>
<dbReference type="EMBL" id="CAVMBE010000001">
    <property type="protein sequence ID" value="CAK3770146.1"/>
    <property type="molecule type" value="Genomic_DNA"/>
</dbReference>
<dbReference type="GO" id="GO:0016020">
    <property type="term" value="C:membrane"/>
    <property type="evidence" value="ECO:0007669"/>
    <property type="project" value="TreeGrafter"/>
</dbReference>
<gene>
    <name evidence="3" type="ORF">LECACI_7A000422</name>
</gene>
<feature type="domain" description="AB hydrolase-1" evidence="2">
    <location>
        <begin position="195"/>
        <end position="336"/>
    </location>
</feature>
<dbReference type="AlphaFoldDB" id="A0AAI8W1L6"/>
<dbReference type="Gene3D" id="3.40.50.1820">
    <property type="entry name" value="alpha/beta hydrolase"/>
    <property type="match status" value="1"/>
</dbReference>
<dbReference type="Pfam" id="PF00561">
    <property type="entry name" value="Abhydrolase_1"/>
    <property type="match status" value="1"/>
</dbReference>
<dbReference type="PANTHER" id="PTHR12277:SF64">
    <property type="entry name" value="SUPERFAMILY HYDROLASE, PUTATIVE (AFU_ORTHOLOGUE AFUA_3G01760)-RELATED"/>
    <property type="match status" value="1"/>
</dbReference>
<dbReference type="InterPro" id="IPR000073">
    <property type="entry name" value="AB_hydrolase_1"/>
</dbReference>
<evidence type="ECO:0000256" key="1">
    <source>
        <dbReference type="SAM" id="Phobius"/>
    </source>
</evidence>
<dbReference type="InterPro" id="IPR029058">
    <property type="entry name" value="AB_hydrolase_fold"/>
</dbReference>
<proteinExistence type="predicted"/>
<dbReference type="PANTHER" id="PTHR12277">
    <property type="entry name" value="ALPHA/BETA HYDROLASE DOMAIN-CONTAINING PROTEIN"/>
    <property type="match status" value="1"/>
</dbReference>
<keyword evidence="1" id="KW-1133">Transmembrane helix</keyword>
<dbReference type="Proteomes" id="UP001296104">
    <property type="component" value="Unassembled WGS sequence"/>
</dbReference>
<keyword evidence="1" id="KW-0472">Membrane</keyword>
<sequence length="400" mass="45046">MRAFRATRDGLRSRCDPTLSTRTGAFRSQSIRASPFNWQNTVQRHRPCNDCVYKRLVLQRRTFITDGLPAFLVPPVIFTSLLVGLWTYKCMMTVLFQDRIIYMPYMPPFARSEKMKDYTAVCKPVEWEHTHIKSLDGTRIALCVGEIPANQAEQIAQDRKRKHVIICYFQGNGSSLPPRLPLMSNVLKSIKAQVSASSEAVRYTLVALSYRGYWTSSGRASQSGIELDAQAMLRWINATYRSPNTDLELILWGQSIGAGVASTAAAAYIKAIQKDPLSPIAGIVLETPFSGIKSMLLALYPQKWLPYRYLWPFLWNHWDSEIALRGIANTGHKPMVLLLPATRDEVVPHCEADKLEAICRDAGLPTERRDIIGALHTEATTRREGQDAVARFIVECAASR</sequence>
<keyword evidence="4" id="KW-1185">Reference proteome</keyword>